<keyword evidence="2" id="KW-0464">Manganese</keyword>
<evidence type="ECO:0000313" key="5">
    <source>
        <dbReference type="Proteomes" id="UP001157125"/>
    </source>
</evidence>
<gene>
    <name evidence="4" type="ORF">GCM10025876_28160</name>
</gene>
<sequence length="135" mass="14542">MGAADPFQLFRIIVEVIRGGGYGKDGDTAFMLDQCHNIEDKIPGQIRSVLNVQEMTARALLVDREALTAAQIDGDVLTANGILMDAFYTDVRPDLAAWRESRGLPADPMQAFADSGYLARAAQERVGGTQAGWGA</sequence>
<keyword evidence="3" id="KW-0413">Isomerase</keyword>
<protein>
    <recommendedName>
        <fullName evidence="6">Rhamnose isomerase</fullName>
    </recommendedName>
</protein>
<organism evidence="4 5">
    <name type="scientific">Demequina litorisediminis</name>
    <dbReference type="NCBI Taxonomy" id="1849022"/>
    <lineage>
        <taxon>Bacteria</taxon>
        <taxon>Bacillati</taxon>
        <taxon>Actinomycetota</taxon>
        <taxon>Actinomycetes</taxon>
        <taxon>Micrococcales</taxon>
        <taxon>Demequinaceae</taxon>
        <taxon>Demequina</taxon>
    </lineage>
</organism>
<dbReference type="InterPro" id="IPR036237">
    <property type="entry name" value="Xyl_isomerase-like_sf"/>
</dbReference>
<dbReference type="Proteomes" id="UP001157125">
    <property type="component" value="Unassembled WGS sequence"/>
</dbReference>
<evidence type="ECO:0008006" key="6">
    <source>
        <dbReference type="Google" id="ProtNLM"/>
    </source>
</evidence>
<keyword evidence="5" id="KW-1185">Reference proteome</keyword>
<dbReference type="InterPro" id="IPR050337">
    <property type="entry name" value="L-rhamnose_isomerase"/>
</dbReference>
<proteinExistence type="predicted"/>
<comment type="caution">
    <text evidence="4">The sequence shown here is derived from an EMBL/GenBank/DDBJ whole genome shotgun (WGS) entry which is preliminary data.</text>
</comment>
<dbReference type="SUPFAM" id="SSF51658">
    <property type="entry name" value="Xylose isomerase-like"/>
    <property type="match status" value="1"/>
</dbReference>
<dbReference type="Gene3D" id="3.20.20.150">
    <property type="entry name" value="Divalent-metal-dependent TIM barrel enzymes"/>
    <property type="match status" value="1"/>
</dbReference>
<evidence type="ECO:0000256" key="2">
    <source>
        <dbReference type="ARBA" id="ARBA00023211"/>
    </source>
</evidence>
<dbReference type="PANTHER" id="PTHR30268:SF0">
    <property type="entry name" value="L-RHAMNOSE ISOMERASE"/>
    <property type="match status" value="1"/>
</dbReference>
<dbReference type="PANTHER" id="PTHR30268">
    <property type="entry name" value="L-RHAMNOSE ISOMERASE"/>
    <property type="match status" value="1"/>
</dbReference>
<reference evidence="5" key="1">
    <citation type="journal article" date="2019" name="Int. J. Syst. Evol. Microbiol.">
        <title>The Global Catalogue of Microorganisms (GCM) 10K type strain sequencing project: providing services to taxonomists for standard genome sequencing and annotation.</title>
        <authorList>
            <consortium name="The Broad Institute Genomics Platform"/>
            <consortium name="The Broad Institute Genome Sequencing Center for Infectious Disease"/>
            <person name="Wu L."/>
            <person name="Ma J."/>
        </authorList>
    </citation>
    <scope>NUCLEOTIDE SEQUENCE [LARGE SCALE GENOMIC DNA]</scope>
    <source>
        <strain evidence="5">NBRC 112299</strain>
    </source>
</reference>
<name>A0ABQ6IFD8_9MICO</name>
<accession>A0ABQ6IFD8</accession>
<dbReference type="EMBL" id="BSUN01000001">
    <property type="protein sequence ID" value="GMA36612.1"/>
    <property type="molecule type" value="Genomic_DNA"/>
</dbReference>
<evidence type="ECO:0000256" key="3">
    <source>
        <dbReference type="ARBA" id="ARBA00023235"/>
    </source>
</evidence>
<evidence type="ECO:0000313" key="4">
    <source>
        <dbReference type="EMBL" id="GMA36612.1"/>
    </source>
</evidence>
<keyword evidence="1" id="KW-0479">Metal-binding</keyword>
<evidence type="ECO:0000256" key="1">
    <source>
        <dbReference type="ARBA" id="ARBA00022723"/>
    </source>
</evidence>